<reference evidence="6 7" key="1">
    <citation type="submission" date="2018-11" db="EMBL/GenBank/DDBJ databases">
        <title>Sequencing the genomes of 1000 actinobacteria strains.</title>
        <authorList>
            <person name="Klenk H.-P."/>
        </authorList>
    </citation>
    <scope>NUCLEOTIDE SEQUENCE [LARGE SCALE GENOMIC DNA]</scope>
    <source>
        <strain evidence="6 7">DSM 12652</strain>
    </source>
</reference>
<proteinExistence type="inferred from homology"/>
<dbReference type="InterPro" id="IPR013780">
    <property type="entry name" value="Glyco_hydro_b"/>
</dbReference>
<keyword evidence="7" id="KW-1185">Reference proteome</keyword>
<organism evidence="6 7">
    <name type="scientific">Nocardioides aurantiacus</name>
    <dbReference type="NCBI Taxonomy" id="86796"/>
    <lineage>
        <taxon>Bacteria</taxon>
        <taxon>Bacillati</taxon>
        <taxon>Actinomycetota</taxon>
        <taxon>Actinomycetes</taxon>
        <taxon>Propionibacteriales</taxon>
        <taxon>Nocardioidaceae</taxon>
        <taxon>Nocardioides</taxon>
    </lineage>
</organism>
<dbReference type="PANTHER" id="PTHR10357">
    <property type="entry name" value="ALPHA-AMYLASE FAMILY MEMBER"/>
    <property type="match status" value="1"/>
</dbReference>
<name>A0A3N2CZT0_9ACTN</name>
<dbReference type="InterPro" id="IPR006047">
    <property type="entry name" value="GH13_cat_dom"/>
</dbReference>
<dbReference type="RefSeq" id="WP_211332603.1">
    <property type="nucleotide sequence ID" value="NZ_RKHO01000001.1"/>
</dbReference>
<dbReference type="Gene3D" id="2.60.40.1180">
    <property type="entry name" value="Golgi alpha-mannosidase II"/>
    <property type="match status" value="1"/>
</dbReference>
<dbReference type="CDD" id="cd11333">
    <property type="entry name" value="AmyAc_SI_OligoGlu_DGase"/>
    <property type="match status" value="1"/>
</dbReference>
<comment type="caution">
    <text evidence="6">The sequence shown here is derived from an EMBL/GenBank/DDBJ whole genome shotgun (WGS) entry which is preliminary data.</text>
</comment>
<accession>A0A3N2CZT0</accession>
<dbReference type="Gene3D" id="3.90.400.10">
    <property type="entry name" value="Oligo-1,6-glucosidase, Domain 2"/>
    <property type="match status" value="1"/>
</dbReference>
<keyword evidence="2" id="KW-0378">Hydrolase</keyword>
<dbReference type="NCBIfam" id="NF008183">
    <property type="entry name" value="PRK10933.1"/>
    <property type="match status" value="1"/>
</dbReference>
<dbReference type="InterPro" id="IPR017853">
    <property type="entry name" value="GH"/>
</dbReference>
<comment type="similarity">
    <text evidence="1">Belongs to the glycosyl hydrolase 13 family.</text>
</comment>
<dbReference type="FunFam" id="3.20.20.80:FF:000064">
    <property type="entry name" value="Oligo-1,6-glucosidase"/>
    <property type="match status" value="1"/>
</dbReference>
<dbReference type="GO" id="GO:0009313">
    <property type="term" value="P:oligosaccharide catabolic process"/>
    <property type="evidence" value="ECO:0007669"/>
    <property type="project" value="TreeGrafter"/>
</dbReference>
<sequence>MSETSAGPSEIPWWHAGVIYQVYPRSFADSDGDGIGDLGGVIAKLDHLERLGVDAVWLSPVYASPMVDNGYDISDYQDVAPELGTLAQLDDLLAQAHARGIRIVMDLVVNHTSDQHPWFLDARSSTQSPYRDFYWWRPPREGHVGGEPGAEPTNWGSVFSGPAWEWDEATGEYYLHLFAPEQPELNWEHPPLREAVYSMMRWWLDRGVDGFRMDVVNMISKRVVPGSPGLEDTPLGEAPEDTSGGTDHTAYGDPAPHVFNGPRIHELLAEMHREVFDGRPAGLVTVGEMPVTTVEHARLYTDPARREVDMIFTFEHVDLDSGPGGKWDVVPLPLSALKRSLGAWQTGLADVGWNSLYWSNHDQPRPVSRFGDDSPEHRVRSATALGTVLQLHRGTAYVFQGEELGMTNAPFASIEDFDDVESLGHHREALARGEDPEAVLAALRTKSRDNARTPVQWTAGRHAGFTTGEPWLLVNPNHVEINAESQYDDADSVYSYYRRLIALRHDEPVVARGDFTMLVPEHEQLYAFTREHDGVRLTVVANLSSDGPLDPVAEGVPVPDGAEVVLTNEPDSGASDVLGPWGVRVLRS</sequence>
<dbReference type="SUPFAM" id="SSF51445">
    <property type="entry name" value="(Trans)glycosidases"/>
    <property type="match status" value="1"/>
</dbReference>
<evidence type="ECO:0000256" key="1">
    <source>
        <dbReference type="ARBA" id="ARBA00008061"/>
    </source>
</evidence>
<evidence type="ECO:0000313" key="6">
    <source>
        <dbReference type="EMBL" id="ROR92993.1"/>
    </source>
</evidence>
<dbReference type="EMBL" id="RKHO01000001">
    <property type="protein sequence ID" value="ROR92993.1"/>
    <property type="molecule type" value="Genomic_DNA"/>
</dbReference>
<dbReference type="Proteomes" id="UP000281738">
    <property type="component" value="Unassembled WGS sequence"/>
</dbReference>
<evidence type="ECO:0000259" key="5">
    <source>
        <dbReference type="SMART" id="SM00642"/>
    </source>
</evidence>
<dbReference type="SUPFAM" id="SSF51011">
    <property type="entry name" value="Glycosyl hydrolase domain"/>
    <property type="match status" value="1"/>
</dbReference>
<dbReference type="FunFam" id="3.90.400.10:FF:000002">
    <property type="entry name" value="Sucrose isomerase"/>
    <property type="match status" value="1"/>
</dbReference>
<evidence type="ECO:0000313" key="7">
    <source>
        <dbReference type="Proteomes" id="UP000281738"/>
    </source>
</evidence>
<dbReference type="Gene3D" id="3.20.20.80">
    <property type="entry name" value="Glycosidases"/>
    <property type="match status" value="1"/>
</dbReference>
<feature type="region of interest" description="Disordered" evidence="4">
    <location>
        <begin position="226"/>
        <end position="247"/>
    </location>
</feature>
<dbReference type="PANTHER" id="PTHR10357:SF184">
    <property type="entry name" value="OLIGO-1,6-GLUCOSIDASE 1"/>
    <property type="match status" value="1"/>
</dbReference>
<keyword evidence="3" id="KW-0326">Glycosidase</keyword>
<feature type="domain" description="Glycosyl hydrolase family 13 catalytic" evidence="5">
    <location>
        <begin position="21"/>
        <end position="452"/>
    </location>
</feature>
<dbReference type="SMART" id="SM00642">
    <property type="entry name" value="Aamy"/>
    <property type="match status" value="1"/>
</dbReference>
<dbReference type="AlphaFoldDB" id="A0A3N2CZT0"/>
<evidence type="ECO:0000256" key="2">
    <source>
        <dbReference type="ARBA" id="ARBA00022801"/>
    </source>
</evidence>
<evidence type="ECO:0000256" key="4">
    <source>
        <dbReference type="SAM" id="MobiDB-lite"/>
    </source>
</evidence>
<dbReference type="Pfam" id="PF00128">
    <property type="entry name" value="Alpha-amylase"/>
    <property type="match status" value="1"/>
</dbReference>
<gene>
    <name evidence="6" type="ORF">EDD33_3898</name>
</gene>
<dbReference type="GO" id="GO:0004556">
    <property type="term" value="F:alpha-amylase activity"/>
    <property type="evidence" value="ECO:0007669"/>
    <property type="project" value="TreeGrafter"/>
</dbReference>
<dbReference type="InterPro" id="IPR045857">
    <property type="entry name" value="O16G_dom_2"/>
</dbReference>
<evidence type="ECO:0000256" key="3">
    <source>
        <dbReference type="ARBA" id="ARBA00023295"/>
    </source>
</evidence>
<protein>
    <submittedName>
        <fullName evidence="6">Oligo-1,6-glucosidase</fullName>
    </submittedName>
</protein>